<feature type="transmembrane region" description="Helical" evidence="1">
    <location>
        <begin position="6"/>
        <end position="26"/>
    </location>
</feature>
<dbReference type="PROSITE" id="PS50817">
    <property type="entry name" value="INTEIN_N_TER"/>
    <property type="match status" value="1"/>
</dbReference>
<dbReference type="AlphaFoldDB" id="A0A1G2FTD5"/>
<keyword evidence="1" id="KW-0812">Transmembrane</keyword>
<organism evidence="2 3">
    <name type="scientific">Candidatus Ryanbacteria bacterium RIFCSPHIGHO2_01_45_13</name>
    <dbReference type="NCBI Taxonomy" id="1802112"/>
    <lineage>
        <taxon>Bacteria</taxon>
        <taxon>Candidatus Ryaniibacteriota</taxon>
    </lineage>
</organism>
<gene>
    <name evidence="2" type="ORF">A2W41_01325</name>
</gene>
<dbReference type="CDD" id="cd00081">
    <property type="entry name" value="Hint"/>
    <property type="match status" value="1"/>
</dbReference>
<dbReference type="InterPro" id="IPR036844">
    <property type="entry name" value="Hint_dom_sf"/>
</dbReference>
<evidence type="ECO:0008006" key="4">
    <source>
        <dbReference type="Google" id="ProtNLM"/>
    </source>
</evidence>
<dbReference type="Proteomes" id="UP000176700">
    <property type="component" value="Unassembled WGS sequence"/>
</dbReference>
<comment type="caution">
    <text evidence="2">The sequence shown here is derived from an EMBL/GenBank/DDBJ whole genome shotgun (WGS) entry which is preliminary data.</text>
</comment>
<reference evidence="2 3" key="1">
    <citation type="journal article" date="2016" name="Nat. Commun.">
        <title>Thousands of microbial genomes shed light on interconnected biogeochemical processes in an aquifer system.</title>
        <authorList>
            <person name="Anantharaman K."/>
            <person name="Brown C.T."/>
            <person name="Hug L.A."/>
            <person name="Sharon I."/>
            <person name="Castelle C.J."/>
            <person name="Probst A.J."/>
            <person name="Thomas B.C."/>
            <person name="Singh A."/>
            <person name="Wilkins M.J."/>
            <person name="Karaoz U."/>
            <person name="Brodie E.L."/>
            <person name="Williams K.H."/>
            <person name="Hubbard S.S."/>
            <person name="Banfield J.F."/>
        </authorList>
    </citation>
    <scope>NUCLEOTIDE SEQUENCE [LARGE SCALE GENOMIC DNA]</scope>
</reference>
<keyword evidence="1" id="KW-0472">Membrane</keyword>
<accession>A0A1G2FTD5</accession>
<dbReference type="SUPFAM" id="SSF51294">
    <property type="entry name" value="Hedgehog/intein (Hint) domain"/>
    <property type="match status" value="1"/>
</dbReference>
<protein>
    <recommendedName>
        <fullName evidence="4">Hint domain-containing protein</fullName>
    </recommendedName>
</protein>
<dbReference type="GO" id="GO:0016539">
    <property type="term" value="P:intein-mediated protein splicing"/>
    <property type="evidence" value="ECO:0007669"/>
    <property type="project" value="InterPro"/>
</dbReference>
<name>A0A1G2FTD5_9BACT</name>
<evidence type="ECO:0000313" key="2">
    <source>
        <dbReference type="EMBL" id="OGZ41346.1"/>
    </source>
</evidence>
<sequence length="427" mass="46193">MNQKGFINIIIIIGIVIFAVIAGYFIGTRQTFFQKPAKEINSFEECVKAEYPVAESYPRQCWTPDGRHFVEKLTIEQAKELLSQSFLDKSGVVGVGVGACGGEPCIKVMLEKELGNLPNLKNKIPSESHGFKVETEVTGLVCTQEVKQCPDGSYVSRTGENCEFAKCPAINPQPVTECKKDSDCPSQQYICEETQSIGTACPENDPSCVPTHTVIKGECKLKEGNRCSVDLDCVAGNLCHKNICASPVGRQCNGPSDTSCPSDYECVQGCGSPVGYPGEPPPPYFCQLKGYIRPCPICLTLNTLIDTPFGAVPVQQLQKGTSVWTINKSGERVAGIVVKTSRVPVALNHQMVHLVLDDGRELFVSPGHPLIDGRTVGNLAPGDLYDGVSVVSAERVPYGKDATHDILPSGETGFYWANGILFDSTLH</sequence>
<dbReference type="InterPro" id="IPR006141">
    <property type="entry name" value="Intein_N"/>
</dbReference>
<proteinExistence type="predicted"/>
<dbReference type="Gene3D" id="2.170.16.10">
    <property type="entry name" value="Hedgehog/Intein (Hint) domain"/>
    <property type="match status" value="1"/>
</dbReference>
<evidence type="ECO:0000256" key="1">
    <source>
        <dbReference type="SAM" id="Phobius"/>
    </source>
</evidence>
<evidence type="ECO:0000313" key="3">
    <source>
        <dbReference type="Proteomes" id="UP000176700"/>
    </source>
</evidence>
<dbReference type="EMBL" id="MHNI01000031">
    <property type="protein sequence ID" value="OGZ41346.1"/>
    <property type="molecule type" value="Genomic_DNA"/>
</dbReference>
<keyword evidence="1" id="KW-1133">Transmembrane helix</keyword>